<reference evidence="1 2" key="1">
    <citation type="submission" date="2021-01" db="EMBL/GenBank/DDBJ databases">
        <title>Genome public.</title>
        <authorList>
            <person name="Liu C."/>
            <person name="Sun Q."/>
        </authorList>
    </citation>
    <scope>NUCLEOTIDE SEQUENCE [LARGE SCALE GENOMIC DNA]</scope>
    <source>
        <strain evidence="1 2">JC656</strain>
    </source>
</reference>
<comment type="caution">
    <text evidence="1">The sequence shown here is derived from an EMBL/GenBank/DDBJ whole genome shotgun (WGS) entry which is preliminary data.</text>
</comment>
<protein>
    <submittedName>
        <fullName evidence="1">Uncharacterized protein</fullName>
    </submittedName>
</protein>
<evidence type="ECO:0000313" key="2">
    <source>
        <dbReference type="Proteomes" id="UP000639051"/>
    </source>
</evidence>
<evidence type="ECO:0000313" key="1">
    <source>
        <dbReference type="EMBL" id="MBL0706929.1"/>
    </source>
</evidence>
<proteinExistence type="predicted"/>
<dbReference type="EMBL" id="JAERRC010000038">
    <property type="protein sequence ID" value="MBL0706929.1"/>
    <property type="molecule type" value="Genomic_DNA"/>
</dbReference>
<organism evidence="1 2">
    <name type="scientific">Sinomonas cellulolyticus</name>
    <dbReference type="NCBI Taxonomy" id="2801916"/>
    <lineage>
        <taxon>Bacteria</taxon>
        <taxon>Bacillati</taxon>
        <taxon>Actinomycetota</taxon>
        <taxon>Actinomycetes</taxon>
        <taxon>Micrococcales</taxon>
        <taxon>Micrococcaceae</taxon>
        <taxon>Sinomonas</taxon>
    </lineage>
</organism>
<accession>A0ABS1K5Z8</accession>
<keyword evidence="2" id="KW-1185">Reference proteome</keyword>
<sequence>MERSRDERRHRRLPRPYAGEYPERRVAAYRPVESGPDPLRTLDVARIGEYPLLTAWAALHNADLTGRQGVQVLDRAIDEKTIDVDGPIMSEVAYFVGDLVCDGQPGWRWNVDAWGLPVLALDSEHGGGPTVWDVLKFVKRRINQESPSLVEAVDRFGTESEGPKPE</sequence>
<name>A0ABS1K5Z8_9MICC</name>
<dbReference type="RefSeq" id="WP_189695372.1">
    <property type="nucleotide sequence ID" value="NZ_BNCM01000029.1"/>
</dbReference>
<dbReference type="Proteomes" id="UP000639051">
    <property type="component" value="Unassembled WGS sequence"/>
</dbReference>
<gene>
    <name evidence="1" type="ORF">JJE72_15645</name>
</gene>